<dbReference type="EMBL" id="PDCK01000043">
    <property type="protein sequence ID" value="PRQ31415.1"/>
    <property type="molecule type" value="Genomic_DNA"/>
</dbReference>
<protein>
    <submittedName>
        <fullName evidence="1">Uncharacterized protein</fullName>
    </submittedName>
</protein>
<evidence type="ECO:0000313" key="2">
    <source>
        <dbReference type="Proteomes" id="UP000238479"/>
    </source>
</evidence>
<dbReference type="Gramene" id="PRQ31415">
    <property type="protein sequence ID" value="PRQ31415"/>
    <property type="gene ID" value="RchiOBHm_Chr5g0035241"/>
</dbReference>
<organism evidence="1 2">
    <name type="scientific">Rosa chinensis</name>
    <name type="common">China rose</name>
    <dbReference type="NCBI Taxonomy" id="74649"/>
    <lineage>
        <taxon>Eukaryota</taxon>
        <taxon>Viridiplantae</taxon>
        <taxon>Streptophyta</taxon>
        <taxon>Embryophyta</taxon>
        <taxon>Tracheophyta</taxon>
        <taxon>Spermatophyta</taxon>
        <taxon>Magnoliopsida</taxon>
        <taxon>eudicotyledons</taxon>
        <taxon>Gunneridae</taxon>
        <taxon>Pentapetalae</taxon>
        <taxon>rosids</taxon>
        <taxon>fabids</taxon>
        <taxon>Rosales</taxon>
        <taxon>Rosaceae</taxon>
        <taxon>Rosoideae</taxon>
        <taxon>Rosoideae incertae sedis</taxon>
        <taxon>Rosa</taxon>
    </lineage>
</organism>
<evidence type="ECO:0000313" key="1">
    <source>
        <dbReference type="EMBL" id="PRQ31415.1"/>
    </source>
</evidence>
<name>A0A2P6QB70_ROSCH</name>
<dbReference type="AlphaFoldDB" id="A0A2P6QB70"/>
<proteinExistence type="predicted"/>
<reference evidence="1 2" key="1">
    <citation type="journal article" date="2018" name="Nat. Genet.">
        <title>The Rosa genome provides new insights in the design of modern roses.</title>
        <authorList>
            <person name="Bendahmane M."/>
        </authorList>
    </citation>
    <scope>NUCLEOTIDE SEQUENCE [LARGE SCALE GENOMIC DNA]</scope>
    <source>
        <strain evidence="2">cv. Old Blush</strain>
    </source>
</reference>
<sequence>MCEMIYSPWEAKESYISIKQLQLFDSGGNDNLRMFRSKMQLVVDRFISSLHLSIEWYLSSAWITDQLLAYGSRVVSLLRRIVHVQDTRLFSLIWYKV</sequence>
<keyword evidence="2" id="KW-1185">Reference proteome</keyword>
<accession>A0A2P6QB70</accession>
<gene>
    <name evidence="1" type="ORF">RchiOBHm_Chr5g0035241</name>
</gene>
<dbReference type="Proteomes" id="UP000238479">
    <property type="component" value="Chromosome 5"/>
</dbReference>
<comment type="caution">
    <text evidence="1">The sequence shown here is derived from an EMBL/GenBank/DDBJ whole genome shotgun (WGS) entry which is preliminary data.</text>
</comment>